<evidence type="ECO:0000313" key="3">
    <source>
        <dbReference type="Proteomes" id="UP000324222"/>
    </source>
</evidence>
<feature type="region of interest" description="Disordered" evidence="1">
    <location>
        <begin position="63"/>
        <end position="96"/>
    </location>
</feature>
<dbReference type="EMBL" id="VSRR010049083">
    <property type="protein sequence ID" value="MPC78679.1"/>
    <property type="molecule type" value="Genomic_DNA"/>
</dbReference>
<protein>
    <submittedName>
        <fullName evidence="2">Uncharacterized protein</fullName>
    </submittedName>
</protein>
<keyword evidence="3" id="KW-1185">Reference proteome</keyword>
<comment type="caution">
    <text evidence="2">The sequence shown here is derived from an EMBL/GenBank/DDBJ whole genome shotgun (WGS) entry which is preliminary data.</text>
</comment>
<evidence type="ECO:0000256" key="1">
    <source>
        <dbReference type="SAM" id="MobiDB-lite"/>
    </source>
</evidence>
<name>A0A5B7I9V7_PORTR</name>
<reference evidence="2 3" key="1">
    <citation type="submission" date="2019-05" db="EMBL/GenBank/DDBJ databases">
        <title>Another draft genome of Portunus trituberculatus and its Hox gene families provides insights of decapod evolution.</title>
        <authorList>
            <person name="Jeong J.-H."/>
            <person name="Song I."/>
            <person name="Kim S."/>
            <person name="Choi T."/>
            <person name="Kim D."/>
            <person name="Ryu S."/>
            <person name="Kim W."/>
        </authorList>
    </citation>
    <scope>NUCLEOTIDE SEQUENCE [LARGE SCALE GENOMIC DNA]</scope>
    <source>
        <tissue evidence="2">Muscle</tissue>
    </source>
</reference>
<organism evidence="2 3">
    <name type="scientific">Portunus trituberculatus</name>
    <name type="common">Swimming crab</name>
    <name type="synonym">Neptunus trituberculatus</name>
    <dbReference type="NCBI Taxonomy" id="210409"/>
    <lineage>
        <taxon>Eukaryota</taxon>
        <taxon>Metazoa</taxon>
        <taxon>Ecdysozoa</taxon>
        <taxon>Arthropoda</taxon>
        <taxon>Crustacea</taxon>
        <taxon>Multicrustacea</taxon>
        <taxon>Malacostraca</taxon>
        <taxon>Eumalacostraca</taxon>
        <taxon>Eucarida</taxon>
        <taxon>Decapoda</taxon>
        <taxon>Pleocyemata</taxon>
        <taxon>Brachyura</taxon>
        <taxon>Eubrachyura</taxon>
        <taxon>Portunoidea</taxon>
        <taxon>Portunidae</taxon>
        <taxon>Portuninae</taxon>
        <taxon>Portunus</taxon>
    </lineage>
</organism>
<dbReference type="Proteomes" id="UP000324222">
    <property type="component" value="Unassembled WGS sequence"/>
</dbReference>
<accession>A0A5B7I9V7</accession>
<gene>
    <name evidence="2" type="ORF">E2C01_073173</name>
</gene>
<evidence type="ECO:0000313" key="2">
    <source>
        <dbReference type="EMBL" id="MPC78679.1"/>
    </source>
</evidence>
<proteinExistence type="predicted"/>
<sequence length="96" mass="10209">MTPFLRRRAAMLERGTAHRLLHDASWRSFRVRKEACGAPRAPSASCLATRGISGIPWPGVKCPGGNEGGKSGNEACNIAPGGLPGPRRPPRPGLRQ</sequence>
<dbReference type="AlphaFoldDB" id="A0A5B7I9V7"/>